<evidence type="ECO:0008006" key="4">
    <source>
        <dbReference type="Google" id="ProtNLM"/>
    </source>
</evidence>
<evidence type="ECO:0000256" key="1">
    <source>
        <dbReference type="SAM" id="MobiDB-lite"/>
    </source>
</evidence>
<keyword evidence="3" id="KW-1185">Reference proteome</keyword>
<proteinExistence type="predicted"/>
<gene>
    <name evidence="2" type="ORF">SAMN04488011_10531</name>
</gene>
<evidence type="ECO:0000313" key="2">
    <source>
        <dbReference type="EMBL" id="SEN60694.1"/>
    </source>
</evidence>
<feature type="region of interest" description="Disordered" evidence="1">
    <location>
        <begin position="1"/>
        <end position="28"/>
    </location>
</feature>
<organism evidence="2 3">
    <name type="scientific">Palleronia pelagia</name>
    <dbReference type="NCBI Taxonomy" id="387096"/>
    <lineage>
        <taxon>Bacteria</taxon>
        <taxon>Pseudomonadati</taxon>
        <taxon>Pseudomonadota</taxon>
        <taxon>Alphaproteobacteria</taxon>
        <taxon>Rhodobacterales</taxon>
        <taxon>Roseobacteraceae</taxon>
        <taxon>Palleronia</taxon>
    </lineage>
</organism>
<feature type="region of interest" description="Disordered" evidence="1">
    <location>
        <begin position="559"/>
        <end position="604"/>
    </location>
</feature>
<dbReference type="Proteomes" id="UP000199372">
    <property type="component" value="Unassembled WGS sequence"/>
</dbReference>
<evidence type="ECO:0000313" key="3">
    <source>
        <dbReference type="Proteomes" id="UP000199372"/>
    </source>
</evidence>
<dbReference type="InterPro" id="IPR027417">
    <property type="entry name" value="P-loop_NTPase"/>
</dbReference>
<dbReference type="Gene3D" id="3.40.50.300">
    <property type="entry name" value="P-loop containing nucleotide triphosphate hydrolases"/>
    <property type="match status" value="1"/>
</dbReference>
<dbReference type="EMBL" id="FOCM01000005">
    <property type="protein sequence ID" value="SEN60694.1"/>
    <property type="molecule type" value="Genomic_DNA"/>
</dbReference>
<feature type="compositionally biased region" description="Basic and acidic residues" evidence="1">
    <location>
        <begin position="563"/>
        <end position="573"/>
    </location>
</feature>
<protein>
    <recommendedName>
        <fullName evidence="4">Terminase-like family protein</fullName>
    </recommendedName>
</protein>
<name>A0A1H8HXF3_9RHOB</name>
<sequence>MSVTLGRRVGGQGGLWTAPNEGCGGSAPAGRMGADNGSTGAQLEGLLAKEAIASLDETALGRKFADEAEFDRIDDSTFPGPIAENFYWSDDDVIGIQGPVGSGKTTTLMKSRRRRAIMMPRSTVDGVRRYKVLFIRETYRQLWSTTIPSYLETFPKSLGTWSGGRGDPVTHVIQFQDEHGPIEFTAEFMAFGDDIAASMRGIQTTDIVINEADTVPVDVITVGIGRINRYPAGQHFKGLPIELQRYGQICCDFNAPDEENWTFRVFHNEGERRKMEAELTMALEEGAKPIRMEFFRQPGFGEPGTENLQNLKAGYYELQIALNKAAGRSDFTDRLVYNKITYLRAGEPVFLREFKRHIHVAQGTIPFNQELPVRIGLDQGFKGAAVIAQPAGFWRWRILAELHFPNERLMAHVFGTRLRELLDERCPNARIEGAWGDMAGEHGASHAADENATWNLMVSRAAGFHIRPQRIGTNRIHPRLEAVRAALEAPLEAGEPGLLVDSSCKYLIRGFEARYVWTDEIDRNGDKRKVPNKQLTEANVMDAGQYLLLSAHRADGISPYMSRLDDKRRREGEAGQMPGSRRPPKSQGGLTTSWDVLSPYGGMQ</sequence>
<dbReference type="AlphaFoldDB" id="A0A1H8HXF3"/>
<reference evidence="3" key="1">
    <citation type="submission" date="2016-10" db="EMBL/GenBank/DDBJ databases">
        <authorList>
            <person name="Varghese N."/>
            <person name="Submissions S."/>
        </authorList>
    </citation>
    <scope>NUCLEOTIDE SEQUENCE [LARGE SCALE GENOMIC DNA]</scope>
    <source>
        <strain evidence="3">DSM 26893</strain>
    </source>
</reference>
<accession>A0A1H8HXF3</accession>